<dbReference type="Proteomes" id="UP001454036">
    <property type="component" value="Unassembled WGS sequence"/>
</dbReference>
<accession>A0AAV3RB26</accession>
<evidence type="ECO:0000313" key="2">
    <source>
        <dbReference type="Proteomes" id="UP001454036"/>
    </source>
</evidence>
<gene>
    <name evidence="1" type="ORF">LIER_26764</name>
</gene>
<dbReference type="AlphaFoldDB" id="A0AAV3RB26"/>
<evidence type="ECO:0000313" key="1">
    <source>
        <dbReference type="EMBL" id="GAA0173070.1"/>
    </source>
</evidence>
<name>A0AAV3RB26_LITER</name>
<dbReference type="EMBL" id="BAABME010008433">
    <property type="protein sequence ID" value="GAA0173070.1"/>
    <property type="molecule type" value="Genomic_DNA"/>
</dbReference>
<sequence>MFVLIMPDPSDIGCGEPFLELLEGCDASFRSFFPMNLVNAGTFIPAGMIVVRISSVKGAKLASSVLVPSRTCPATFA</sequence>
<comment type="caution">
    <text evidence="1">The sequence shown here is derived from an EMBL/GenBank/DDBJ whole genome shotgun (WGS) entry which is preliminary data.</text>
</comment>
<protein>
    <submittedName>
        <fullName evidence="1">Uncharacterized protein</fullName>
    </submittedName>
</protein>
<reference evidence="1 2" key="1">
    <citation type="submission" date="2024-01" db="EMBL/GenBank/DDBJ databases">
        <title>The complete chloroplast genome sequence of Lithospermum erythrorhizon: insights into the phylogenetic relationship among Boraginaceae species and the maternal lineages of purple gromwells.</title>
        <authorList>
            <person name="Okada T."/>
            <person name="Watanabe K."/>
        </authorList>
    </citation>
    <scope>NUCLEOTIDE SEQUENCE [LARGE SCALE GENOMIC DNA]</scope>
</reference>
<keyword evidence="2" id="KW-1185">Reference proteome</keyword>
<organism evidence="1 2">
    <name type="scientific">Lithospermum erythrorhizon</name>
    <name type="common">Purple gromwell</name>
    <name type="synonym">Lithospermum officinale var. erythrorhizon</name>
    <dbReference type="NCBI Taxonomy" id="34254"/>
    <lineage>
        <taxon>Eukaryota</taxon>
        <taxon>Viridiplantae</taxon>
        <taxon>Streptophyta</taxon>
        <taxon>Embryophyta</taxon>
        <taxon>Tracheophyta</taxon>
        <taxon>Spermatophyta</taxon>
        <taxon>Magnoliopsida</taxon>
        <taxon>eudicotyledons</taxon>
        <taxon>Gunneridae</taxon>
        <taxon>Pentapetalae</taxon>
        <taxon>asterids</taxon>
        <taxon>lamiids</taxon>
        <taxon>Boraginales</taxon>
        <taxon>Boraginaceae</taxon>
        <taxon>Boraginoideae</taxon>
        <taxon>Lithospermeae</taxon>
        <taxon>Lithospermum</taxon>
    </lineage>
</organism>
<proteinExistence type="predicted"/>